<sequence>MSSDELRQYADKYRAWFDEDLKIAPGPAPFMNRTLLVSEQAASRRYHETRKENGSYWTYTGLAKHYCSTSVLNLERITFSNMSIRKTHIGRFLLCRIITPCVRLVAISTVVEDTDGLVQNLSMYNFPTTIGCSLDHLDKLFPIGTVIAIREPTLKAPLSGPRPLVRVDSPTDIVFIEPRDPILRDITWRTRLQTVSLAIPDSVEGWKERGDAYFKASEWLPAAIAYSRGLRLNSEAVVLRLNRSEAFLRLRYYSGALCDMRYVLQSADIPEGFLHKALFRGAKAEYARGNFDAALASFLRCLEIRPEEQSLIDWISRTRSRQVESTGQYDWVSLFRMAREDIHLDVADYQGPVKVRPMAHRGGGRGIVATKNVEVGELLLVSKPFIAIYDSDVPKGETFIALDLLSKRINSSTRHTSLLRTIEKIYGNPETHDLVYHLYAGPDFPCPSDSYPPMTSPQPSPVDPLVPHQQNIFGLSRLYIPVHTPEVGAPNIFSCTPHLVFGKNRQTVPATAPCGRRRAIGARPFQTGAIPLI</sequence>
<dbReference type="PANTHER" id="PTHR47643">
    <property type="entry name" value="TPR DOMAIN PROTEIN (AFU_ORTHOLOGUE AFUA_5G12710)"/>
    <property type="match status" value="1"/>
</dbReference>
<evidence type="ECO:0000313" key="2">
    <source>
        <dbReference type="EMBL" id="OBZ76732.1"/>
    </source>
</evidence>
<organism evidence="2 3">
    <name type="scientific">Grifola frondosa</name>
    <name type="common">Maitake</name>
    <name type="synonym">Polyporus frondosus</name>
    <dbReference type="NCBI Taxonomy" id="5627"/>
    <lineage>
        <taxon>Eukaryota</taxon>
        <taxon>Fungi</taxon>
        <taxon>Dikarya</taxon>
        <taxon>Basidiomycota</taxon>
        <taxon>Agaricomycotina</taxon>
        <taxon>Agaricomycetes</taxon>
        <taxon>Polyporales</taxon>
        <taxon>Grifolaceae</taxon>
        <taxon>Grifola</taxon>
    </lineage>
</organism>
<dbReference type="STRING" id="5627.A0A1C7MIQ0"/>
<accession>A0A1C7MIQ0</accession>
<dbReference type="EMBL" id="LUGG01000003">
    <property type="protein sequence ID" value="OBZ76732.1"/>
    <property type="molecule type" value="Genomic_DNA"/>
</dbReference>
<reference evidence="2 3" key="1">
    <citation type="submission" date="2016-03" db="EMBL/GenBank/DDBJ databases">
        <title>Whole genome sequencing of Grifola frondosa 9006-11.</title>
        <authorList>
            <person name="Min B."/>
            <person name="Park H."/>
            <person name="Kim J.-G."/>
            <person name="Cho H."/>
            <person name="Oh Y.-L."/>
            <person name="Kong W.-S."/>
            <person name="Choi I.-G."/>
        </authorList>
    </citation>
    <scope>NUCLEOTIDE SEQUENCE [LARGE SCALE GENOMIC DNA]</scope>
    <source>
        <strain evidence="2 3">9006-11</strain>
    </source>
</reference>
<dbReference type="InterPro" id="IPR011990">
    <property type="entry name" value="TPR-like_helical_dom_sf"/>
</dbReference>
<keyword evidence="1" id="KW-0802">TPR repeat</keyword>
<dbReference type="InterPro" id="IPR019734">
    <property type="entry name" value="TPR_rpt"/>
</dbReference>
<keyword evidence="3" id="KW-1185">Reference proteome</keyword>
<evidence type="ECO:0000313" key="3">
    <source>
        <dbReference type="Proteomes" id="UP000092993"/>
    </source>
</evidence>
<feature type="repeat" description="TPR" evidence="1">
    <location>
        <begin position="275"/>
        <end position="308"/>
    </location>
</feature>
<dbReference type="Gene3D" id="1.25.40.10">
    <property type="entry name" value="Tetratricopeptide repeat domain"/>
    <property type="match status" value="1"/>
</dbReference>
<dbReference type="PANTHER" id="PTHR47643:SF2">
    <property type="entry name" value="TPR DOMAIN PROTEIN (AFU_ORTHOLOGUE AFUA_5G12710)"/>
    <property type="match status" value="1"/>
</dbReference>
<protein>
    <submittedName>
        <fullName evidence="2">Tetratricopeptide repeat protein 12</fullName>
    </submittedName>
</protein>
<comment type="caution">
    <text evidence="2">The sequence shown here is derived from an EMBL/GenBank/DDBJ whole genome shotgun (WGS) entry which is preliminary data.</text>
</comment>
<dbReference type="PROSITE" id="PS50005">
    <property type="entry name" value="TPR"/>
    <property type="match status" value="1"/>
</dbReference>
<dbReference type="SUPFAM" id="SSF48452">
    <property type="entry name" value="TPR-like"/>
    <property type="match status" value="1"/>
</dbReference>
<gene>
    <name evidence="2" type="primary">TTC12</name>
    <name evidence="2" type="ORF">A0H81_03836</name>
</gene>
<evidence type="ECO:0000256" key="1">
    <source>
        <dbReference type="PROSITE-ProRule" id="PRU00339"/>
    </source>
</evidence>
<dbReference type="InterPro" id="IPR053209">
    <property type="entry name" value="Gramillin-biosynth_MTr"/>
</dbReference>
<dbReference type="AlphaFoldDB" id="A0A1C7MIQ0"/>
<dbReference type="SMART" id="SM00028">
    <property type="entry name" value="TPR"/>
    <property type="match status" value="2"/>
</dbReference>
<name>A0A1C7MIQ0_GRIFR</name>
<dbReference type="OrthoDB" id="5945798at2759"/>
<proteinExistence type="predicted"/>
<dbReference type="Proteomes" id="UP000092993">
    <property type="component" value="Unassembled WGS sequence"/>
</dbReference>